<sequence length="343" mass="38555">MKLKIKKIMALIAVGLVSGLLAARPAVAAEMNFAVQAIIPGNQIDKSQTYFDLRMKPGQKQDIEVELRNDTKKDVTVEIQANTAITNDNGVVEYNSPDKKKDPSLKVNFKDIANVQKEAKLKAGTSQKVKVHLKMPDQLFNGVVLGGLYFTEKEDESNKPKEKKNENQIINRYAYTIGVQLTETDKQVKPNLVLNSVKPAQINFRNAINANIQNDQAAIVKDMTIEAKVYKKGGSDVLYESTQKNLRMAPNSNFNFGVGLDNKPFKPGKYEFKGVAKIGDKKWILNKEFTIQDKDAKDFNNKAVQLEKDHTWIYILVGAVVIVLLLAIISYLIYRLKHKSKDK</sequence>
<dbReference type="RefSeq" id="WP_185373070.1">
    <property type="nucleotide sequence ID" value="NZ_JAARRM010000002.1"/>
</dbReference>
<keyword evidence="1" id="KW-0472">Membrane</keyword>
<feature type="domain" description="WxL Interacting Protein peptidoglycan binding" evidence="3">
    <location>
        <begin position="33"/>
        <end position="152"/>
    </location>
</feature>
<feature type="signal peptide" evidence="2">
    <location>
        <begin position="1"/>
        <end position="28"/>
    </location>
</feature>
<organism evidence="5 6">
    <name type="scientific">Listeria aquatica</name>
    <dbReference type="NCBI Taxonomy" id="1494960"/>
    <lineage>
        <taxon>Bacteria</taxon>
        <taxon>Bacillati</taxon>
        <taxon>Bacillota</taxon>
        <taxon>Bacilli</taxon>
        <taxon>Bacillales</taxon>
        <taxon>Listeriaceae</taxon>
        <taxon>Listeria</taxon>
    </lineage>
</organism>
<dbReference type="Pfam" id="PF06030">
    <property type="entry name" value="WxLIP_PGBD"/>
    <property type="match status" value="1"/>
</dbReference>
<evidence type="ECO:0000256" key="1">
    <source>
        <dbReference type="SAM" id="Phobius"/>
    </source>
</evidence>
<dbReference type="InterPro" id="IPR010317">
    <property type="entry name" value="WxLIP_PGBD"/>
</dbReference>
<accession>A0A841ZPI1</accession>
<dbReference type="Pfam" id="PF11797">
    <property type="entry name" value="WxLIP_HBD"/>
    <property type="match status" value="1"/>
</dbReference>
<feature type="transmembrane region" description="Helical" evidence="1">
    <location>
        <begin position="312"/>
        <end position="334"/>
    </location>
</feature>
<evidence type="ECO:0000259" key="3">
    <source>
        <dbReference type="Pfam" id="PF06030"/>
    </source>
</evidence>
<feature type="chain" id="PRO_5033004337" evidence="2">
    <location>
        <begin position="29"/>
        <end position="343"/>
    </location>
</feature>
<evidence type="ECO:0000313" key="5">
    <source>
        <dbReference type="EMBL" id="MBC1521258.1"/>
    </source>
</evidence>
<keyword evidence="2" id="KW-0732">Signal</keyword>
<feature type="domain" description="WxL Interacting Protein host binding" evidence="4">
    <location>
        <begin position="165"/>
        <end position="300"/>
    </location>
</feature>
<evidence type="ECO:0000259" key="4">
    <source>
        <dbReference type="Pfam" id="PF11797"/>
    </source>
</evidence>
<reference evidence="5 6" key="1">
    <citation type="submission" date="2020-03" db="EMBL/GenBank/DDBJ databases">
        <title>Soil Listeria distribution.</title>
        <authorList>
            <person name="Liao J."/>
            <person name="Wiedmann M."/>
        </authorList>
    </citation>
    <scope>NUCLEOTIDE SEQUENCE [LARGE SCALE GENOMIC DNA]</scope>
    <source>
        <strain evidence="5 6">FSL L7-1507</strain>
    </source>
</reference>
<keyword evidence="1" id="KW-1133">Transmembrane helix</keyword>
<protein>
    <submittedName>
        <fullName evidence="5">DUF916 and DUF3324 domain-containing protein</fullName>
    </submittedName>
</protein>
<keyword evidence="1" id="KW-0812">Transmembrane</keyword>
<dbReference type="InterPro" id="IPR021759">
    <property type="entry name" value="WxLIP_HBD"/>
</dbReference>
<dbReference type="AlphaFoldDB" id="A0A841ZPI1"/>
<proteinExistence type="predicted"/>
<evidence type="ECO:0000313" key="6">
    <source>
        <dbReference type="Proteomes" id="UP000559885"/>
    </source>
</evidence>
<evidence type="ECO:0000256" key="2">
    <source>
        <dbReference type="SAM" id="SignalP"/>
    </source>
</evidence>
<dbReference type="Proteomes" id="UP000559885">
    <property type="component" value="Unassembled WGS sequence"/>
</dbReference>
<gene>
    <name evidence="5" type="ORF">HB912_06335</name>
</gene>
<comment type="caution">
    <text evidence="5">The sequence shown here is derived from an EMBL/GenBank/DDBJ whole genome shotgun (WGS) entry which is preliminary data.</text>
</comment>
<dbReference type="EMBL" id="JAARRM010000002">
    <property type="protein sequence ID" value="MBC1521258.1"/>
    <property type="molecule type" value="Genomic_DNA"/>
</dbReference>
<name>A0A841ZPI1_9LIST</name>